<organism evidence="2 3">
    <name type="scientific">Pichia membranifaciens NRRL Y-2026</name>
    <dbReference type="NCBI Taxonomy" id="763406"/>
    <lineage>
        <taxon>Eukaryota</taxon>
        <taxon>Fungi</taxon>
        <taxon>Dikarya</taxon>
        <taxon>Ascomycota</taxon>
        <taxon>Saccharomycotina</taxon>
        <taxon>Pichiomycetes</taxon>
        <taxon>Pichiales</taxon>
        <taxon>Pichiaceae</taxon>
        <taxon>Pichia</taxon>
    </lineage>
</organism>
<feature type="compositionally biased region" description="Basic and acidic residues" evidence="1">
    <location>
        <begin position="402"/>
        <end position="415"/>
    </location>
</feature>
<dbReference type="RefSeq" id="XP_019019044.1">
    <property type="nucleotide sequence ID" value="XM_019160974.1"/>
</dbReference>
<feature type="region of interest" description="Disordered" evidence="1">
    <location>
        <begin position="310"/>
        <end position="329"/>
    </location>
</feature>
<evidence type="ECO:0000313" key="3">
    <source>
        <dbReference type="Proteomes" id="UP000094455"/>
    </source>
</evidence>
<feature type="region of interest" description="Disordered" evidence="1">
    <location>
        <begin position="391"/>
        <end position="415"/>
    </location>
</feature>
<dbReference type="Proteomes" id="UP000094455">
    <property type="component" value="Unassembled WGS sequence"/>
</dbReference>
<feature type="compositionally biased region" description="Acidic residues" evidence="1">
    <location>
        <begin position="391"/>
        <end position="401"/>
    </location>
</feature>
<dbReference type="EMBL" id="KV454002">
    <property type="protein sequence ID" value="ODQ47931.1"/>
    <property type="molecule type" value="Genomic_DNA"/>
</dbReference>
<accession>A0A1E3NP99</accession>
<reference evidence="2 3" key="1">
    <citation type="journal article" date="2016" name="Proc. Natl. Acad. Sci. U.S.A.">
        <title>Comparative genomics of biotechnologically important yeasts.</title>
        <authorList>
            <person name="Riley R."/>
            <person name="Haridas S."/>
            <person name="Wolfe K.H."/>
            <person name="Lopes M.R."/>
            <person name="Hittinger C.T."/>
            <person name="Goeker M."/>
            <person name="Salamov A.A."/>
            <person name="Wisecaver J.H."/>
            <person name="Long T.M."/>
            <person name="Calvey C.H."/>
            <person name="Aerts A.L."/>
            <person name="Barry K.W."/>
            <person name="Choi C."/>
            <person name="Clum A."/>
            <person name="Coughlan A.Y."/>
            <person name="Deshpande S."/>
            <person name="Douglass A.P."/>
            <person name="Hanson S.J."/>
            <person name="Klenk H.-P."/>
            <person name="LaButti K.M."/>
            <person name="Lapidus A."/>
            <person name="Lindquist E.A."/>
            <person name="Lipzen A.M."/>
            <person name="Meier-Kolthoff J.P."/>
            <person name="Ohm R.A."/>
            <person name="Otillar R.P."/>
            <person name="Pangilinan J.L."/>
            <person name="Peng Y."/>
            <person name="Rokas A."/>
            <person name="Rosa C.A."/>
            <person name="Scheuner C."/>
            <person name="Sibirny A.A."/>
            <person name="Slot J.C."/>
            <person name="Stielow J.B."/>
            <person name="Sun H."/>
            <person name="Kurtzman C.P."/>
            <person name="Blackwell M."/>
            <person name="Grigoriev I.V."/>
            <person name="Jeffries T.W."/>
        </authorList>
    </citation>
    <scope>NUCLEOTIDE SEQUENCE [LARGE SCALE GENOMIC DNA]</scope>
    <source>
        <strain evidence="2 3">NRRL Y-2026</strain>
    </source>
</reference>
<evidence type="ECO:0000256" key="1">
    <source>
        <dbReference type="SAM" id="MobiDB-lite"/>
    </source>
</evidence>
<protein>
    <submittedName>
        <fullName evidence="2">Uncharacterized protein</fullName>
    </submittedName>
</protein>
<feature type="compositionally biased region" description="Low complexity" evidence="1">
    <location>
        <begin position="1"/>
        <end position="12"/>
    </location>
</feature>
<feature type="region of interest" description="Disordered" evidence="1">
    <location>
        <begin position="1"/>
        <end position="30"/>
    </location>
</feature>
<feature type="region of interest" description="Disordered" evidence="1">
    <location>
        <begin position="270"/>
        <end position="293"/>
    </location>
</feature>
<dbReference type="STRING" id="763406.A0A1E3NP99"/>
<keyword evidence="3" id="KW-1185">Reference proteome</keyword>
<gene>
    <name evidence="2" type="ORF">PICMEDRAFT_15802</name>
</gene>
<proteinExistence type="predicted"/>
<evidence type="ECO:0000313" key="2">
    <source>
        <dbReference type="EMBL" id="ODQ47931.1"/>
    </source>
</evidence>
<dbReference type="AlphaFoldDB" id="A0A1E3NP99"/>
<name>A0A1E3NP99_9ASCO</name>
<sequence>MTSSTVLVTSSETKNDKDGANGSTLPHSKKENHTRHLYRYQATRMVSNLDEVRTFVDPLDESNVFDPATLFHYCNLILDQYPNENATLAVFQDDLNYGPQGEDVAIYFHPFEWKGQWHLAIGFTQYEKILFVNCSDYSLSEDSSRAEDYPSFSGKTSLRIQDFVVFFKQKLSINSLRYPRLYTDLFKPATGSNAVNLLTIIFAFCLDPVSLTRSFCDPQFSPTKFDISDFHPIIASIDGEFREELQHTNELKQKEKEKLVAIKKKESEHAKNVAKELKQKQKREREERERVEMEAEIKERQRMVQERIRLEKEDREKRAKERDQQQQQHDLHVAPIPVEHEVNGDVQTKIGDSLSTIQREKVKDEELETIVKRQKTRSRLGKSISAPIEINDLEDSDDASEEEKLPVKTQDVSRKETEETLRQRFQPVYALEFKKHILHSELFGDITKIDLMYSFIRQFSYDPLMNALLYRDGSADRSKKSMFELRKSLVVTYKRRMKQEFDESKFEKIMETDSLNQIIPLIFENGSIFLVNIKTSDKFNCIVKLICITNRLNRSEREIMKNYAFRRLIEMHVAKYNRLVLKIRTSIIAVKQSEFYKVAMASFCVLQRILWKNKFDLTYKPKVENLESYNVYFQKMMEGIETSDMLATELNLKRIVKYSLAG</sequence>
<dbReference type="OrthoDB" id="3997768at2759"/>
<dbReference type="GeneID" id="30177661"/>